<organism evidence="2 3">
    <name type="scientific">Roseovarius ramblicola</name>
    <dbReference type="NCBI Taxonomy" id="2022336"/>
    <lineage>
        <taxon>Bacteria</taxon>
        <taxon>Pseudomonadati</taxon>
        <taxon>Pseudomonadota</taxon>
        <taxon>Alphaproteobacteria</taxon>
        <taxon>Rhodobacterales</taxon>
        <taxon>Roseobacteraceae</taxon>
        <taxon>Roseovarius</taxon>
    </lineage>
</organism>
<evidence type="ECO:0000256" key="1">
    <source>
        <dbReference type="SAM" id="Phobius"/>
    </source>
</evidence>
<accession>A0ABV5I3W1</accession>
<reference evidence="2 3" key="1">
    <citation type="submission" date="2024-09" db="EMBL/GenBank/DDBJ databases">
        <authorList>
            <person name="Sun Q."/>
            <person name="Mori K."/>
        </authorList>
    </citation>
    <scope>NUCLEOTIDE SEQUENCE [LARGE SCALE GENOMIC DNA]</scope>
    <source>
        <strain evidence="2 3">CECT 9424</strain>
    </source>
</reference>
<dbReference type="RefSeq" id="WP_377070955.1">
    <property type="nucleotide sequence ID" value="NZ_JBHMEC010000028.1"/>
</dbReference>
<name>A0ABV5I3W1_9RHOB</name>
<comment type="caution">
    <text evidence="2">The sequence shown here is derived from an EMBL/GenBank/DDBJ whole genome shotgun (WGS) entry which is preliminary data.</text>
</comment>
<evidence type="ECO:0000313" key="3">
    <source>
        <dbReference type="Proteomes" id="UP001589670"/>
    </source>
</evidence>
<dbReference type="Proteomes" id="UP001589670">
    <property type="component" value="Unassembled WGS sequence"/>
</dbReference>
<dbReference type="InterPro" id="IPR017495">
    <property type="entry name" value="PuhC"/>
</dbReference>
<keyword evidence="1" id="KW-1133">Transmembrane helix</keyword>
<keyword evidence="1" id="KW-0812">Transmembrane</keyword>
<protein>
    <submittedName>
        <fullName evidence="2">Photosynthetic complex assembly protein PuhC</fullName>
    </submittedName>
</protein>
<dbReference type="NCBIfam" id="TIGR03054">
    <property type="entry name" value="photo_alph_chp1"/>
    <property type="match status" value="1"/>
</dbReference>
<evidence type="ECO:0000313" key="2">
    <source>
        <dbReference type="EMBL" id="MFB9151362.1"/>
    </source>
</evidence>
<sequence>MTDTAAPRYKAPPDRDLVPRAMVRAMAALVLTVLALVSYHVHTGRPVIATPPEAEITLERTVFLKGEMSGAATVLDAGGTLIGHLSPEEGGFIAGVGRVLDRERTKHGVPLSGPVTIIGRADGRVSIHDPSTGWRADLMGFGQDNARDFVRLLTPDPKGPRQWDF</sequence>
<keyword evidence="3" id="KW-1185">Reference proteome</keyword>
<gene>
    <name evidence="2" type="primary">puhC</name>
    <name evidence="2" type="ORF">ACFFU4_16540</name>
</gene>
<keyword evidence="1" id="KW-0472">Membrane</keyword>
<feature type="transmembrane region" description="Helical" evidence="1">
    <location>
        <begin position="21"/>
        <end position="41"/>
    </location>
</feature>
<dbReference type="EMBL" id="JBHMEC010000028">
    <property type="protein sequence ID" value="MFB9151362.1"/>
    <property type="molecule type" value="Genomic_DNA"/>
</dbReference>
<proteinExistence type="predicted"/>